<dbReference type="AlphaFoldDB" id="A0A6B2LRU4"/>
<dbReference type="EMBL" id="GIBP01010970">
    <property type="protein sequence ID" value="NDV39939.1"/>
    <property type="molecule type" value="Transcribed_RNA"/>
</dbReference>
<protein>
    <recommendedName>
        <fullName evidence="1">C2 domain-containing protein</fullName>
    </recommendedName>
</protein>
<dbReference type="InterPro" id="IPR052455">
    <property type="entry name" value="Tricalbin_domain"/>
</dbReference>
<dbReference type="PANTHER" id="PTHR46980:SF2">
    <property type="entry name" value="TRICALBIN-1-RELATED"/>
    <property type="match status" value="1"/>
</dbReference>
<dbReference type="SMART" id="SM00239">
    <property type="entry name" value="C2"/>
    <property type="match status" value="1"/>
</dbReference>
<dbReference type="PROSITE" id="PS50004">
    <property type="entry name" value="C2"/>
    <property type="match status" value="1"/>
</dbReference>
<dbReference type="SUPFAM" id="SSF49562">
    <property type="entry name" value="C2 domain (Calcium/lipid-binding domain, CaLB)"/>
    <property type="match status" value="1"/>
</dbReference>
<name>A0A6B2LRU4_9EUKA</name>
<proteinExistence type="predicted"/>
<dbReference type="Pfam" id="PF00168">
    <property type="entry name" value="C2"/>
    <property type="match status" value="1"/>
</dbReference>
<reference evidence="2" key="1">
    <citation type="journal article" date="2020" name="J. Eukaryot. Microbiol.">
        <title>De novo Sequencing, Assembly and Annotation of the Transcriptome for the Free-Living Testate Amoeba Arcella intermedia.</title>
        <authorList>
            <person name="Ribeiro G.M."/>
            <person name="Porfirio-Sousa A.L."/>
            <person name="Maurer-Alcala X.X."/>
            <person name="Katz L.A."/>
            <person name="Lahr D.J.G."/>
        </authorList>
    </citation>
    <scope>NUCLEOTIDE SEQUENCE</scope>
</reference>
<dbReference type="Gene3D" id="2.60.40.150">
    <property type="entry name" value="C2 domain"/>
    <property type="match status" value="1"/>
</dbReference>
<organism evidence="2">
    <name type="scientific">Arcella intermedia</name>
    <dbReference type="NCBI Taxonomy" id="1963864"/>
    <lineage>
        <taxon>Eukaryota</taxon>
        <taxon>Amoebozoa</taxon>
        <taxon>Tubulinea</taxon>
        <taxon>Elardia</taxon>
        <taxon>Arcellinida</taxon>
        <taxon>Sphaerothecina</taxon>
        <taxon>Arcellidae</taxon>
        <taxon>Arcella</taxon>
    </lineage>
</organism>
<evidence type="ECO:0000313" key="2">
    <source>
        <dbReference type="EMBL" id="NDV39939.1"/>
    </source>
</evidence>
<dbReference type="PRINTS" id="PR00360">
    <property type="entry name" value="C2DOMAIN"/>
</dbReference>
<dbReference type="InterPro" id="IPR000008">
    <property type="entry name" value="C2_dom"/>
</dbReference>
<dbReference type="PANTHER" id="PTHR46980">
    <property type="entry name" value="TRICALBIN-1-RELATED"/>
    <property type="match status" value="1"/>
</dbReference>
<dbReference type="InterPro" id="IPR035892">
    <property type="entry name" value="C2_domain_sf"/>
</dbReference>
<feature type="domain" description="C2" evidence="1">
    <location>
        <begin position="1"/>
        <end position="100"/>
    </location>
</feature>
<evidence type="ECO:0000259" key="1">
    <source>
        <dbReference type="PROSITE" id="PS50004"/>
    </source>
</evidence>
<accession>A0A6B2LRU4</accession>
<sequence length="116" mass="13312">MGDLRIQVMWGDQLPMMDINGAADPYVIIKHHNEKAKTTVKSSTLHPQWYETFKMKIEDLSKPLKFVMWDKDKVGSDEKMGNASFDLTKLVPNHSDRFALQLNTKGALYVELELTT</sequence>